<organism evidence="1 2">
    <name type="scientific">Neoroseomonas lacus</name>
    <dbReference type="NCBI Taxonomy" id="287609"/>
    <lineage>
        <taxon>Bacteria</taxon>
        <taxon>Pseudomonadati</taxon>
        <taxon>Pseudomonadota</taxon>
        <taxon>Alphaproteobacteria</taxon>
        <taxon>Acetobacterales</taxon>
        <taxon>Acetobacteraceae</taxon>
        <taxon>Neoroseomonas</taxon>
    </lineage>
</organism>
<dbReference type="AlphaFoldDB" id="A0A917K2X9"/>
<gene>
    <name evidence="1" type="ORF">GCM10011320_00960</name>
</gene>
<keyword evidence="2" id="KW-1185">Reference proteome</keyword>
<evidence type="ECO:0000313" key="2">
    <source>
        <dbReference type="Proteomes" id="UP000661507"/>
    </source>
</evidence>
<protein>
    <submittedName>
        <fullName evidence="1">Uncharacterized protein</fullName>
    </submittedName>
</protein>
<name>A0A917K2X9_9PROT</name>
<comment type="caution">
    <text evidence="1">The sequence shown here is derived from an EMBL/GenBank/DDBJ whole genome shotgun (WGS) entry which is preliminary data.</text>
</comment>
<dbReference type="EMBL" id="BMKW01000001">
    <property type="protein sequence ID" value="GGI98017.1"/>
    <property type="molecule type" value="Genomic_DNA"/>
</dbReference>
<accession>A0A917K2X9</accession>
<dbReference type="Proteomes" id="UP000661507">
    <property type="component" value="Unassembled WGS sequence"/>
</dbReference>
<proteinExistence type="predicted"/>
<reference evidence="1" key="1">
    <citation type="journal article" date="2014" name="Int. J. Syst. Evol. Microbiol.">
        <title>Complete genome sequence of Corynebacterium casei LMG S-19264T (=DSM 44701T), isolated from a smear-ripened cheese.</title>
        <authorList>
            <consortium name="US DOE Joint Genome Institute (JGI-PGF)"/>
            <person name="Walter F."/>
            <person name="Albersmeier A."/>
            <person name="Kalinowski J."/>
            <person name="Ruckert C."/>
        </authorList>
    </citation>
    <scope>NUCLEOTIDE SEQUENCE</scope>
    <source>
        <strain evidence="1">CGMCC 1.3617</strain>
    </source>
</reference>
<reference evidence="1" key="2">
    <citation type="submission" date="2020-09" db="EMBL/GenBank/DDBJ databases">
        <authorList>
            <person name="Sun Q."/>
            <person name="Zhou Y."/>
        </authorList>
    </citation>
    <scope>NUCLEOTIDE SEQUENCE</scope>
    <source>
        <strain evidence="1">CGMCC 1.3617</strain>
    </source>
</reference>
<sequence>MDMPTSSLFSTADRLPWAEPLPLADGSALPKRGLSPVVDRPDRRISPWLRARSFLRRPRFEGSVLRAGLAALREELAALRADLAEAVNDTPRLLAIHNGAPGLARAPSVAAFVHYAPVAAVSGMVLRRIEQLRANGFAVVFISSAPGVPPVALARLRALCALVVVRRNHGLDFGAWHDVAPLLRRTAPMMQELLLANDSVCGPFRDKAPILAAMRAAGHGLFGLTENLAPRPHLQSYFLLARGRPVVADLLRFLDGCTVTASKRRTIRNGEVRLSAWMRRRGHAVAAWCGYETIERAALQQDSARRRLRALYPFLFRDIPRDSPAEAAMMGWALHRRPVNATHAFWRELVEEMGFPYLKTDLLLRNSIIEDAAGWRRLLADRDEAMNVVISSHLATMSVARRRDPGA</sequence>
<evidence type="ECO:0000313" key="1">
    <source>
        <dbReference type="EMBL" id="GGI98017.1"/>
    </source>
</evidence>